<accession>A0A5Q2WD50</accession>
<keyword evidence="2" id="KW-1185">Reference proteome</keyword>
<dbReference type="Proteomes" id="UP000370142">
    <property type="component" value="Segment"/>
</dbReference>
<dbReference type="KEGG" id="vg:60321246"/>
<gene>
    <name evidence="1" type="primary">82</name>
    <name evidence="1" type="ORF">SEA_QUESADILLA_82</name>
</gene>
<reference evidence="1 2" key="1">
    <citation type="submission" date="2019-10" db="EMBL/GenBank/DDBJ databases">
        <authorList>
            <person name="Jorgensen H.J."/>
            <person name="Tolsma S."/>
            <person name="Caruso S.M."/>
            <person name="Garlena R.A."/>
            <person name="Russell D.A."/>
            <person name="Pope W.H."/>
            <person name="Jacobs-Se D."/>
            <person name="Hatfull G.F."/>
        </authorList>
    </citation>
    <scope>NUCLEOTIDE SEQUENCE [LARGE SCALE GENOMIC DNA]</scope>
</reference>
<sequence length="76" mass="7794">MSLIDGLKNAKQAADMDIAGTVAEFQETLGRIERATELAADAAVAALVGEFGVDGAANLLKSAQALREAQHQLGVA</sequence>
<proteinExistence type="predicted"/>
<dbReference type="EMBL" id="MN617843">
    <property type="protein sequence ID" value="QGH75330.1"/>
    <property type="molecule type" value="Genomic_DNA"/>
</dbReference>
<protein>
    <submittedName>
        <fullName evidence="1">Uncharacterized protein</fullName>
    </submittedName>
</protein>
<name>A0A5Q2WD50_9CAUD</name>
<evidence type="ECO:0000313" key="1">
    <source>
        <dbReference type="EMBL" id="QGH75330.1"/>
    </source>
</evidence>
<dbReference type="GeneID" id="60321246"/>
<evidence type="ECO:0000313" key="2">
    <source>
        <dbReference type="Proteomes" id="UP000370142"/>
    </source>
</evidence>
<dbReference type="RefSeq" id="YP_009949838.1">
    <property type="nucleotide sequence ID" value="NC_051584.1"/>
</dbReference>
<organism evidence="1 2">
    <name type="scientific">Mycobacterium phage Quesadilla</name>
    <dbReference type="NCBI Taxonomy" id="2664226"/>
    <lineage>
        <taxon>Viruses</taxon>
        <taxon>Duplodnaviria</taxon>
        <taxon>Heunggongvirae</taxon>
        <taxon>Uroviricota</taxon>
        <taxon>Caudoviricetes</taxon>
        <taxon>Bclasvirinae</taxon>
        <taxon>Quesadillavirus</taxon>
        <taxon>Quesadillavirus quesadilla</taxon>
    </lineage>
</organism>